<proteinExistence type="predicted"/>
<dbReference type="PROSITE" id="PS51559">
    <property type="entry name" value="SAM_RMT2"/>
    <property type="match status" value="1"/>
</dbReference>
<evidence type="ECO:0000256" key="2">
    <source>
        <dbReference type="ARBA" id="ARBA00022679"/>
    </source>
</evidence>
<dbReference type="InterPro" id="IPR026480">
    <property type="entry name" value="RMT2_dom"/>
</dbReference>
<gene>
    <name evidence="5" type="ORF">PLOB_00016569</name>
</gene>
<reference evidence="5 6" key="1">
    <citation type="submission" date="2022-05" db="EMBL/GenBank/DDBJ databases">
        <authorList>
            <consortium name="Genoscope - CEA"/>
            <person name="William W."/>
        </authorList>
    </citation>
    <scope>NUCLEOTIDE SEQUENCE [LARGE SCALE GENOMIC DNA]</scope>
</reference>
<feature type="domain" description="RMT2" evidence="4">
    <location>
        <begin position="10"/>
        <end position="233"/>
    </location>
</feature>
<dbReference type="CDD" id="cd02440">
    <property type="entry name" value="AdoMet_MTases"/>
    <property type="match status" value="1"/>
</dbReference>
<name>A0ABN8MSN0_9CNID</name>
<evidence type="ECO:0000259" key="4">
    <source>
        <dbReference type="PROSITE" id="PS51559"/>
    </source>
</evidence>
<keyword evidence="6" id="KW-1185">Reference proteome</keyword>
<evidence type="ECO:0000313" key="5">
    <source>
        <dbReference type="EMBL" id="CAH3033169.1"/>
    </source>
</evidence>
<dbReference type="PANTHER" id="PTHR32379">
    <property type="entry name" value="GUANIDINOACETATE N-METHYLTRANSFERASE"/>
    <property type="match status" value="1"/>
</dbReference>
<comment type="caution">
    <text evidence="5">The sequence shown here is derived from an EMBL/GenBank/DDBJ whole genome shotgun (WGS) entry which is preliminary data.</text>
</comment>
<evidence type="ECO:0000256" key="1">
    <source>
        <dbReference type="ARBA" id="ARBA00022603"/>
    </source>
</evidence>
<organism evidence="5 6">
    <name type="scientific">Porites lobata</name>
    <dbReference type="NCBI Taxonomy" id="104759"/>
    <lineage>
        <taxon>Eukaryota</taxon>
        <taxon>Metazoa</taxon>
        <taxon>Cnidaria</taxon>
        <taxon>Anthozoa</taxon>
        <taxon>Hexacorallia</taxon>
        <taxon>Scleractinia</taxon>
        <taxon>Fungiina</taxon>
        <taxon>Poritidae</taxon>
        <taxon>Porites</taxon>
    </lineage>
</organism>
<dbReference type="PANTHER" id="PTHR32379:SF1">
    <property type="entry name" value="GUANIDINOACETATE N-METHYLTRANSFERASE"/>
    <property type="match status" value="1"/>
</dbReference>
<keyword evidence="1" id="KW-0489">Methyltransferase</keyword>
<dbReference type="InterPro" id="IPR051038">
    <property type="entry name" value="RMT2/GAMT_Mtase"/>
</dbReference>
<protein>
    <recommendedName>
        <fullName evidence="4">RMT2 domain-containing protein</fullName>
    </recommendedName>
</protein>
<keyword evidence="3" id="KW-0949">S-adenosyl-L-methionine</keyword>
<dbReference type="InterPro" id="IPR029063">
    <property type="entry name" value="SAM-dependent_MTases_sf"/>
</dbReference>
<sequence length="233" mass="26430">MAAIKIFGLGENCKPLWKDAGAKYDETDEHLVIMGKPVMERWETPYMHKLASIAASKGGRVLELGFGLAISATKIQSFAVDEHVIVECNDGVFKRLEAFAETAKQKVTPLKGLWEEVVPSLDDESFDGIMYDTYPLSEETWHTHQFLFIKDHAYRLLKPGGVLTFCNLTSWGELLKTKYNDIEKMFEETQVPELLKSGFVRENISTEVIDVDVDPNCCYYSHRKMIAPTVTKL</sequence>
<keyword evidence="2" id="KW-0808">Transferase</keyword>
<evidence type="ECO:0000313" key="6">
    <source>
        <dbReference type="Proteomes" id="UP001159405"/>
    </source>
</evidence>
<dbReference type="SUPFAM" id="SSF53335">
    <property type="entry name" value="S-adenosyl-L-methionine-dependent methyltransferases"/>
    <property type="match status" value="1"/>
</dbReference>
<accession>A0ABN8MSN0</accession>
<dbReference type="EMBL" id="CALNXK010000002">
    <property type="protein sequence ID" value="CAH3033169.1"/>
    <property type="molecule type" value="Genomic_DNA"/>
</dbReference>
<evidence type="ECO:0000256" key="3">
    <source>
        <dbReference type="ARBA" id="ARBA00022691"/>
    </source>
</evidence>
<dbReference type="Gene3D" id="3.40.50.150">
    <property type="entry name" value="Vaccinia Virus protein VP39"/>
    <property type="match status" value="1"/>
</dbReference>
<dbReference type="Proteomes" id="UP001159405">
    <property type="component" value="Unassembled WGS sequence"/>
</dbReference>